<feature type="coiled-coil region" evidence="8">
    <location>
        <begin position="386"/>
        <end position="438"/>
    </location>
</feature>
<reference evidence="9" key="1">
    <citation type="journal article" date="2020" name="mSystems">
        <title>Genome- and Community-Level Interaction Insights into Carbon Utilization and Element Cycling Functions of Hydrothermarchaeota in Hydrothermal Sediment.</title>
        <authorList>
            <person name="Zhou Z."/>
            <person name="Liu Y."/>
            <person name="Xu W."/>
            <person name="Pan J."/>
            <person name="Luo Z.H."/>
            <person name="Li M."/>
        </authorList>
    </citation>
    <scope>NUCLEOTIDE SEQUENCE [LARGE SCALE GENOMIC DNA]</scope>
    <source>
        <strain evidence="9">SpSt-902</strain>
    </source>
</reference>
<dbReference type="GO" id="GO:0015288">
    <property type="term" value="F:porin activity"/>
    <property type="evidence" value="ECO:0007669"/>
    <property type="project" value="TreeGrafter"/>
</dbReference>
<organism evidence="9">
    <name type="scientific">Leptospirillum ferriphilum</name>
    <dbReference type="NCBI Taxonomy" id="178606"/>
    <lineage>
        <taxon>Bacteria</taxon>
        <taxon>Pseudomonadati</taxon>
        <taxon>Nitrospirota</taxon>
        <taxon>Nitrospiria</taxon>
        <taxon>Nitrospirales</taxon>
        <taxon>Nitrospiraceae</taxon>
        <taxon>Leptospirillum</taxon>
    </lineage>
</organism>
<accession>A0A7C3R450</accession>
<dbReference type="InterPro" id="IPR003423">
    <property type="entry name" value="OMP_efflux"/>
</dbReference>
<protein>
    <submittedName>
        <fullName evidence="9">TolC family protein</fullName>
    </submittedName>
</protein>
<comment type="caution">
    <text evidence="9">The sequence shown here is derived from an EMBL/GenBank/DDBJ whole genome shotgun (WGS) entry which is preliminary data.</text>
</comment>
<evidence type="ECO:0000313" key="9">
    <source>
        <dbReference type="EMBL" id="HFT93853.1"/>
    </source>
</evidence>
<name>A0A7C3R450_9BACT</name>
<dbReference type="Gene3D" id="1.20.1600.10">
    <property type="entry name" value="Outer membrane efflux proteins (OEP)"/>
    <property type="match status" value="1"/>
</dbReference>
<dbReference type="GO" id="GO:0015562">
    <property type="term" value="F:efflux transmembrane transporter activity"/>
    <property type="evidence" value="ECO:0007669"/>
    <property type="project" value="InterPro"/>
</dbReference>
<dbReference type="InterPro" id="IPR051906">
    <property type="entry name" value="TolC-like"/>
</dbReference>
<dbReference type="PIRSF" id="PIRSF001892">
    <property type="entry name" value="CyaE"/>
    <property type="match status" value="1"/>
</dbReference>
<gene>
    <name evidence="9" type="ORF">ENX03_07975</name>
</gene>
<comment type="similarity">
    <text evidence="2">Belongs to the outer membrane factor (OMF) (TC 1.B.17) family.</text>
</comment>
<evidence type="ECO:0000256" key="7">
    <source>
        <dbReference type="ARBA" id="ARBA00023237"/>
    </source>
</evidence>
<dbReference type="EMBL" id="DTMM01000165">
    <property type="protein sequence ID" value="HFT93853.1"/>
    <property type="molecule type" value="Genomic_DNA"/>
</dbReference>
<keyword evidence="6" id="KW-0472">Membrane</keyword>
<sequence>MGSPVRRTGNSGYFHDDPVFAQRPGRRSTGRGYRRMKNMPVFLISIVLSLLMGGMSPCKASTGEESGSVSMDAALADIMTGTPVTLSQVVDEALSRRPALKDFRHQVVAQKDVVGEARSAYMPQLSANYQNIYGNSFLGVFLFPGFQYFDLDILTVTLNQNIYDFGRTASQVKQAKMARKGAKSALSKEVLDLKQDVTVAYLTLLMTQHALKTAYAGVRDARHHLAEAEARLSAGVGIRLDVTQARVNLETALLQRIRAINDFRTAQIELSRSIGIKKNPLFIAREISLDRFKRPIRLEADIRLAYRDRPDLKQIQDQVLAGEARLDNAKSQNWPSINGIGQYFLSSIPGQALGISYMPNYPFSTFNIGGVVNVPIFEGGLITRQIHEARARLASDNDQMAEARLRVSAEVREAALSVRAAQQRWDEARTAYESARENDQLVEKSFKVGTARSVDVVDAETSLRQAREDLVQARYDWAIQMVRYRHSLGDMSLSSTTPSMDHP</sequence>
<dbReference type="PANTHER" id="PTHR30026:SF20">
    <property type="entry name" value="OUTER MEMBRANE PROTEIN TOLC"/>
    <property type="match status" value="1"/>
</dbReference>
<dbReference type="GO" id="GO:1990281">
    <property type="term" value="C:efflux pump complex"/>
    <property type="evidence" value="ECO:0007669"/>
    <property type="project" value="TreeGrafter"/>
</dbReference>
<keyword evidence="7" id="KW-0998">Cell outer membrane</keyword>
<evidence type="ECO:0000256" key="8">
    <source>
        <dbReference type="SAM" id="Coils"/>
    </source>
</evidence>
<proteinExistence type="inferred from homology"/>
<dbReference type="PANTHER" id="PTHR30026">
    <property type="entry name" value="OUTER MEMBRANE PROTEIN TOLC"/>
    <property type="match status" value="1"/>
</dbReference>
<keyword evidence="8" id="KW-0175">Coiled coil</keyword>
<dbReference type="InterPro" id="IPR028351">
    <property type="entry name" value="CyaE"/>
</dbReference>
<keyword evidence="4" id="KW-1134">Transmembrane beta strand</keyword>
<keyword evidence="3" id="KW-0813">Transport</keyword>
<dbReference type="AlphaFoldDB" id="A0A7C3R450"/>
<evidence type="ECO:0000256" key="3">
    <source>
        <dbReference type="ARBA" id="ARBA00022448"/>
    </source>
</evidence>
<evidence type="ECO:0000256" key="1">
    <source>
        <dbReference type="ARBA" id="ARBA00004442"/>
    </source>
</evidence>
<comment type="subcellular location">
    <subcellularLocation>
        <location evidence="1">Cell outer membrane</location>
    </subcellularLocation>
</comment>
<evidence type="ECO:0000256" key="6">
    <source>
        <dbReference type="ARBA" id="ARBA00023136"/>
    </source>
</evidence>
<evidence type="ECO:0000256" key="5">
    <source>
        <dbReference type="ARBA" id="ARBA00022692"/>
    </source>
</evidence>
<dbReference type="SUPFAM" id="SSF56954">
    <property type="entry name" value="Outer membrane efflux proteins (OEP)"/>
    <property type="match status" value="1"/>
</dbReference>
<dbReference type="Pfam" id="PF02321">
    <property type="entry name" value="OEP"/>
    <property type="match status" value="2"/>
</dbReference>
<dbReference type="GO" id="GO:0009279">
    <property type="term" value="C:cell outer membrane"/>
    <property type="evidence" value="ECO:0007669"/>
    <property type="project" value="UniProtKB-SubCell"/>
</dbReference>
<evidence type="ECO:0000256" key="2">
    <source>
        <dbReference type="ARBA" id="ARBA00007613"/>
    </source>
</evidence>
<keyword evidence="5" id="KW-0812">Transmembrane</keyword>
<evidence type="ECO:0000256" key="4">
    <source>
        <dbReference type="ARBA" id="ARBA00022452"/>
    </source>
</evidence>